<evidence type="ECO:0000313" key="2">
    <source>
        <dbReference type="Proteomes" id="UP001165498"/>
    </source>
</evidence>
<keyword evidence="2" id="KW-1185">Reference proteome</keyword>
<comment type="caution">
    <text evidence="1">The sequence shown here is derived from an EMBL/GenBank/DDBJ whole genome shotgun (WGS) entry which is preliminary data.</text>
</comment>
<dbReference type="Proteomes" id="UP001165498">
    <property type="component" value="Unassembled WGS sequence"/>
</dbReference>
<gene>
    <name evidence="1" type="ORF">NM961_15155</name>
</gene>
<proteinExistence type="predicted"/>
<dbReference type="EMBL" id="JANFQO010000014">
    <property type="protein sequence ID" value="MCQ4166058.1"/>
    <property type="molecule type" value="Genomic_DNA"/>
</dbReference>
<evidence type="ECO:0000313" key="1">
    <source>
        <dbReference type="EMBL" id="MCQ4166058.1"/>
    </source>
</evidence>
<name>A0ABT1QUT4_9GAMM</name>
<sequence>MAHFVTGLIARRAALQAFAAEQGLPAPVALTDVLALLPLSQDALDQLLPQTAHEFYPGFNALSLDLARLLAAGSRRATLLYFETEYFGGEGTQGAAVFRDGELVFGPQSAELGPINNALALLGVKTVPPALDEFETVGLQRHRDNDAWLASGN</sequence>
<protein>
    <submittedName>
        <fullName evidence="1">Uncharacterized protein</fullName>
    </submittedName>
</protein>
<accession>A0ABT1QUT4</accession>
<dbReference type="RefSeq" id="WP_255915249.1">
    <property type="nucleotide sequence ID" value="NZ_JANFQO010000014.1"/>
</dbReference>
<reference evidence="1" key="1">
    <citation type="submission" date="2022-07" db="EMBL/GenBank/DDBJ databases">
        <title>Tahibacter sp., a new gammaproteobacterium isolated from the silt sample collected at pig farm.</title>
        <authorList>
            <person name="Chen H."/>
        </authorList>
    </citation>
    <scope>NUCLEOTIDE SEQUENCE</scope>
    <source>
        <strain evidence="1">P2K</strain>
    </source>
</reference>
<organism evidence="1 2">
    <name type="scientific">Tahibacter harae</name>
    <dbReference type="NCBI Taxonomy" id="2963937"/>
    <lineage>
        <taxon>Bacteria</taxon>
        <taxon>Pseudomonadati</taxon>
        <taxon>Pseudomonadota</taxon>
        <taxon>Gammaproteobacteria</taxon>
        <taxon>Lysobacterales</taxon>
        <taxon>Rhodanobacteraceae</taxon>
        <taxon>Tahibacter</taxon>
    </lineage>
</organism>